<comment type="similarity">
    <text evidence="1">Belongs to the UPF0390 family.</text>
</comment>
<evidence type="ECO:0000256" key="1">
    <source>
        <dbReference type="ARBA" id="ARBA00006802"/>
    </source>
</evidence>
<organism evidence="3 4">
    <name type="scientific">Pleurodeles waltl</name>
    <name type="common">Iberian ribbed newt</name>
    <dbReference type="NCBI Taxonomy" id="8319"/>
    <lineage>
        <taxon>Eukaryota</taxon>
        <taxon>Metazoa</taxon>
        <taxon>Chordata</taxon>
        <taxon>Craniata</taxon>
        <taxon>Vertebrata</taxon>
        <taxon>Euteleostomi</taxon>
        <taxon>Amphibia</taxon>
        <taxon>Batrachia</taxon>
        <taxon>Caudata</taxon>
        <taxon>Salamandroidea</taxon>
        <taxon>Salamandridae</taxon>
        <taxon>Pleurodelinae</taxon>
        <taxon>Pleurodeles</taxon>
    </lineage>
</organism>
<dbReference type="PANTHER" id="PTHR16967:SF1">
    <property type="entry name" value="LEYDIG CELL TUMOR 10 KDA PROTEIN HOMOLOG"/>
    <property type="match status" value="1"/>
</dbReference>
<dbReference type="AlphaFoldDB" id="A0AAV7T0N0"/>
<dbReference type="EMBL" id="JANPWB010000007">
    <property type="protein sequence ID" value="KAJ1169919.1"/>
    <property type="molecule type" value="Genomic_DNA"/>
</dbReference>
<feature type="region of interest" description="Disordered" evidence="2">
    <location>
        <begin position="48"/>
        <end position="70"/>
    </location>
</feature>
<dbReference type="PANTHER" id="PTHR16967">
    <property type="entry name" value="LEYDIG CELL TUMOR 10 KDA PROTEIN HOMOLOG"/>
    <property type="match status" value="1"/>
</dbReference>
<sequence length="176" mass="19093">MILVVVRDSKAGLSVGVRAVVQSWECSFFFSILPVTVITMAQGKQKFKAQRPGLKKTGKAAKGPVGRSAGAGRVIAPKKARVVQQQKLKKSLEVAIRNQIEHDVTMRASTNFHKKLSILKTPETGKKKGIQGGSISGGGTSNSKLELTIYLSVWLMKIKLVPLEAISRHVSVFEGR</sequence>
<feature type="compositionally biased region" description="Basic residues" evidence="2">
    <location>
        <begin position="48"/>
        <end position="59"/>
    </location>
</feature>
<evidence type="ECO:0000313" key="4">
    <source>
        <dbReference type="Proteomes" id="UP001066276"/>
    </source>
</evidence>
<protein>
    <recommendedName>
        <fullName evidence="5">Leydig cell tumor 10 kDa protein homolog</fullName>
    </recommendedName>
</protein>
<evidence type="ECO:0000256" key="2">
    <source>
        <dbReference type="SAM" id="MobiDB-lite"/>
    </source>
</evidence>
<keyword evidence="4" id="KW-1185">Reference proteome</keyword>
<accession>A0AAV7T0N0</accession>
<proteinExistence type="inferred from homology"/>
<evidence type="ECO:0000313" key="3">
    <source>
        <dbReference type="EMBL" id="KAJ1169919.1"/>
    </source>
</evidence>
<dbReference type="InterPro" id="IPR019034">
    <property type="entry name" value="UPF0390"/>
</dbReference>
<dbReference type="Proteomes" id="UP001066276">
    <property type="component" value="Chromosome 4_1"/>
</dbReference>
<reference evidence="3" key="1">
    <citation type="journal article" date="2022" name="bioRxiv">
        <title>Sequencing and chromosome-scale assembly of the giantPleurodeles waltlgenome.</title>
        <authorList>
            <person name="Brown T."/>
            <person name="Elewa A."/>
            <person name="Iarovenko S."/>
            <person name="Subramanian E."/>
            <person name="Araus A.J."/>
            <person name="Petzold A."/>
            <person name="Susuki M."/>
            <person name="Suzuki K.-i.T."/>
            <person name="Hayashi T."/>
            <person name="Toyoda A."/>
            <person name="Oliveira C."/>
            <person name="Osipova E."/>
            <person name="Leigh N.D."/>
            <person name="Simon A."/>
            <person name="Yun M.H."/>
        </authorList>
    </citation>
    <scope>NUCLEOTIDE SEQUENCE</scope>
    <source>
        <strain evidence="3">20211129_DDA</strain>
        <tissue evidence="3">Liver</tissue>
    </source>
</reference>
<gene>
    <name evidence="3" type="ORF">NDU88_001805</name>
</gene>
<name>A0AAV7T0N0_PLEWA</name>
<dbReference type="Pfam" id="PF09495">
    <property type="entry name" value="DUF2462"/>
    <property type="match status" value="1"/>
</dbReference>
<evidence type="ECO:0008006" key="5">
    <source>
        <dbReference type="Google" id="ProtNLM"/>
    </source>
</evidence>
<comment type="caution">
    <text evidence="3">The sequence shown here is derived from an EMBL/GenBank/DDBJ whole genome shotgun (WGS) entry which is preliminary data.</text>
</comment>